<accession>D1B221</accession>
<gene>
    <name evidence="1" type="ordered locus">Sdel_1118</name>
</gene>
<dbReference type="OrthoDB" id="5339885at2"/>
<evidence type="ECO:0000313" key="1">
    <source>
        <dbReference type="EMBL" id="ACZ12141.1"/>
    </source>
</evidence>
<reference evidence="2" key="1">
    <citation type="submission" date="2009-11" db="EMBL/GenBank/DDBJ databases">
        <title>The complete genome of Sulfurospirillum deleyianum DSM 6946.</title>
        <authorList>
            <consortium name="US DOE Joint Genome Institute (JGI-PGF)"/>
            <person name="Lucas S."/>
            <person name="Copeland A."/>
            <person name="Lapidus A."/>
            <person name="Glavina del Rio T."/>
            <person name="Dalin E."/>
            <person name="Tice H."/>
            <person name="Bruce D."/>
            <person name="Goodwin L."/>
            <person name="Pitluck S."/>
            <person name="Kyrpides N."/>
            <person name="Mavromatis K."/>
            <person name="Ivanova N."/>
            <person name="Ovchinnikova G."/>
            <person name="Munk A.C."/>
            <person name="Lu M."/>
            <person name="Brettin T."/>
            <person name="Detter J.C."/>
            <person name="Han C."/>
            <person name="Tapia R."/>
            <person name="Larimer F."/>
            <person name="Land M."/>
            <person name="Hauser L."/>
            <person name="Markowitz V."/>
            <person name="Cheng J.F."/>
            <person name="Hugenholtz P."/>
            <person name="Woyke T."/>
            <person name="Wu D."/>
            <person name="Aumann P."/>
            <person name="Schneider S."/>
            <person name="Lang E."/>
            <person name="Spring S."/>
            <person name="Klenk H.P."/>
            <person name="Eisen J.A."/>
        </authorList>
    </citation>
    <scope>NUCLEOTIDE SEQUENCE [LARGE SCALE GENOMIC DNA]</scope>
    <source>
        <strain evidence="2">ATCC 51133 / DSM 6946 / 5175</strain>
    </source>
</reference>
<dbReference type="KEGG" id="sdl:Sdel_1118"/>
<proteinExistence type="predicted"/>
<dbReference type="Proteomes" id="UP000002222">
    <property type="component" value="Chromosome"/>
</dbReference>
<dbReference type="HOGENOM" id="CLU_1642858_0_0_7"/>
<name>D1B221_SULD5</name>
<dbReference type="EMBL" id="CP001816">
    <property type="protein sequence ID" value="ACZ12141.1"/>
    <property type="molecule type" value="Genomic_DNA"/>
</dbReference>
<sequence>MSHSNEYYRQQKENAISFNPTTGEIITEELSGDEALLNATKKQVLRLLKSHDFVLINGVYEAKRDGLIKILSSLPISYQWQLEKSELKDNYAHVEGTLHVKVGELERQSSGLGICELKELKGTGGLHFMMARAETRALKRAIEVLFGSVINYYVRHHLLAA</sequence>
<evidence type="ECO:0000313" key="2">
    <source>
        <dbReference type="Proteomes" id="UP000002222"/>
    </source>
</evidence>
<keyword evidence="2" id="KW-1185">Reference proteome</keyword>
<protein>
    <submittedName>
        <fullName evidence="1">Uncharacterized protein</fullName>
    </submittedName>
</protein>
<reference evidence="1 2" key="2">
    <citation type="journal article" date="2010" name="Stand. Genomic Sci.">
        <title>Complete genome sequence of Sulfurospirillum deleyianum type strain (5175).</title>
        <authorList>
            <person name="Sikorski J."/>
            <person name="Lapidus A."/>
            <person name="Copeland A."/>
            <person name="Glavina Del Rio T."/>
            <person name="Nolan M."/>
            <person name="Lucas S."/>
            <person name="Chen F."/>
            <person name="Tice H."/>
            <person name="Cheng J.F."/>
            <person name="Saunders E."/>
            <person name="Bruce D."/>
            <person name="Goodwin L."/>
            <person name="Pitluck S."/>
            <person name="Ovchinnikova G."/>
            <person name="Pati A."/>
            <person name="Ivanova N."/>
            <person name="Mavromatis K."/>
            <person name="Chen A."/>
            <person name="Palaniappan K."/>
            <person name="Chain P."/>
            <person name="Land M."/>
            <person name="Hauser L."/>
            <person name="Chang Y.J."/>
            <person name="Jeffries C.D."/>
            <person name="Brettin T."/>
            <person name="Detter J.C."/>
            <person name="Han C."/>
            <person name="Rohde M."/>
            <person name="Lang E."/>
            <person name="Spring S."/>
            <person name="Goker M."/>
            <person name="Bristow J."/>
            <person name="Eisen J.A."/>
            <person name="Markowitz V."/>
            <person name="Hugenholtz P."/>
            <person name="Kyrpides N.C."/>
            <person name="Klenk H.P."/>
        </authorList>
    </citation>
    <scope>NUCLEOTIDE SEQUENCE [LARGE SCALE GENOMIC DNA]</scope>
    <source>
        <strain evidence="2">ATCC 51133 / DSM 6946 / 5175</strain>
    </source>
</reference>
<dbReference type="RefSeq" id="WP_012856899.1">
    <property type="nucleotide sequence ID" value="NC_013512.1"/>
</dbReference>
<dbReference type="AlphaFoldDB" id="D1B221"/>
<dbReference type="STRING" id="525898.Sdel_1118"/>
<organism evidence="1 2">
    <name type="scientific">Sulfurospirillum deleyianum (strain ATCC 51133 / DSM 6946 / 5175)</name>
    <dbReference type="NCBI Taxonomy" id="525898"/>
    <lineage>
        <taxon>Bacteria</taxon>
        <taxon>Pseudomonadati</taxon>
        <taxon>Campylobacterota</taxon>
        <taxon>Epsilonproteobacteria</taxon>
        <taxon>Campylobacterales</taxon>
        <taxon>Sulfurospirillaceae</taxon>
        <taxon>Sulfurospirillum</taxon>
    </lineage>
</organism>